<dbReference type="EMBL" id="CAJHNJ030000004">
    <property type="protein sequence ID" value="CAG9096736.1"/>
    <property type="molecule type" value="Genomic_DNA"/>
</dbReference>
<protein>
    <submittedName>
        <fullName evidence="2">(diamondback moth) hypothetical protein</fullName>
    </submittedName>
</protein>
<accession>A0A8S4DHW0</accession>
<evidence type="ECO:0000256" key="1">
    <source>
        <dbReference type="SAM" id="MobiDB-lite"/>
    </source>
</evidence>
<proteinExistence type="predicted"/>
<sequence length="54" mass="5840">MQYWLRVTRGAPSAGNAYVSSSQQATASVAPAAAARGRTEGRYGRRRRRSTALI</sequence>
<organism evidence="2 3">
    <name type="scientific">Plutella xylostella</name>
    <name type="common">Diamondback moth</name>
    <name type="synonym">Plutella maculipennis</name>
    <dbReference type="NCBI Taxonomy" id="51655"/>
    <lineage>
        <taxon>Eukaryota</taxon>
        <taxon>Metazoa</taxon>
        <taxon>Ecdysozoa</taxon>
        <taxon>Arthropoda</taxon>
        <taxon>Hexapoda</taxon>
        <taxon>Insecta</taxon>
        <taxon>Pterygota</taxon>
        <taxon>Neoptera</taxon>
        <taxon>Endopterygota</taxon>
        <taxon>Lepidoptera</taxon>
        <taxon>Glossata</taxon>
        <taxon>Ditrysia</taxon>
        <taxon>Yponomeutoidea</taxon>
        <taxon>Plutellidae</taxon>
        <taxon>Plutella</taxon>
    </lineage>
</organism>
<evidence type="ECO:0000313" key="2">
    <source>
        <dbReference type="EMBL" id="CAG9096736.1"/>
    </source>
</evidence>
<reference evidence="2" key="1">
    <citation type="submission" date="2020-11" db="EMBL/GenBank/DDBJ databases">
        <authorList>
            <person name="Whiteford S."/>
        </authorList>
    </citation>
    <scope>NUCLEOTIDE SEQUENCE</scope>
</reference>
<feature type="compositionally biased region" description="Basic residues" evidence="1">
    <location>
        <begin position="44"/>
        <end position="54"/>
    </location>
</feature>
<evidence type="ECO:0000313" key="3">
    <source>
        <dbReference type="Proteomes" id="UP000653454"/>
    </source>
</evidence>
<name>A0A8S4DHW0_PLUXY</name>
<gene>
    <name evidence="2" type="ORF">PLXY2_LOCUS1795</name>
</gene>
<keyword evidence="3" id="KW-1185">Reference proteome</keyword>
<dbReference type="Proteomes" id="UP000653454">
    <property type="component" value="Unassembled WGS sequence"/>
</dbReference>
<comment type="caution">
    <text evidence="2">The sequence shown here is derived from an EMBL/GenBank/DDBJ whole genome shotgun (WGS) entry which is preliminary data.</text>
</comment>
<feature type="region of interest" description="Disordered" evidence="1">
    <location>
        <begin position="25"/>
        <end position="54"/>
    </location>
</feature>
<dbReference type="AlphaFoldDB" id="A0A8S4DHW0"/>
<feature type="compositionally biased region" description="Low complexity" evidence="1">
    <location>
        <begin position="25"/>
        <end position="36"/>
    </location>
</feature>